<dbReference type="AlphaFoldDB" id="A0AB37ND47"/>
<name>A0AB37ND47_LISMN</name>
<dbReference type="Proteomes" id="UP000285054">
    <property type="component" value="Unassembled WGS sequence"/>
</dbReference>
<evidence type="ECO:0000313" key="1">
    <source>
        <dbReference type="EMBL" id="RJZ24222.1"/>
    </source>
</evidence>
<evidence type="ECO:0008006" key="3">
    <source>
        <dbReference type="Google" id="ProtNLM"/>
    </source>
</evidence>
<comment type="caution">
    <text evidence="1">The sequence shown here is derived from an EMBL/GenBank/DDBJ whole genome shotgun (WGS) entry which is preliminary data.</text>
</comment>
<organism evidence="1 2">
    <name type="scientific">Listeria monocytogenes</name>
    <dbReference type="NCBI Taxonomy" id="1639"/>
    <lineage>
        <taxon>Bacteria</taxon>
        <taxon>Bacillati</taxon>
        <taxon>Bacillota</taxon>
        <taxon>Bacilli</taxon>
        <taxon>Bacillales</taxon>
        <taxon>Listeriaceae</taxon>
        <taxon>Listeria</taxon>
    </lineage>
</organism>
<reference evidence="1 2" key="1">
    <citation type="journal article" date="2018" name="BMC Genomics">
        <title>Genes significantly associated with lineage II food isolates of Listeria monocytogenes.</title>
        <authorList>
            <person name="Pirone-Davies C."/>
            <person name="Chen Y."/>
            <person name="Pightling A."/>
            <person name="Ryan G."/>
            <person name="Wang Y."/>
            <person name="Yao K."/>
            <person name="Hoffmann M."/>
            <person name="Allard M.W."/>
        </authorList>
    </citation>
    <scope>NUCLEOTIDE SEQUENCE [LARGE SCALE GENOMIC DNA]</scope>
    <source>
        <strain evidence="1 2">PNUSAL000190</strain>
    </source>
</reference>
<protein>
    <recommendedName>
        <fullName evidence="3">Holin-like toxin</fullName>
    </recommendedName>
</protein>
<dbReference type="EMBL" id="QXKO01000001">
    <property type="protein sequence ID" value="RJZ24222.1"/>
    <property type="molecule type" value="Genomic_DNA"/>
</dbReference>
<evidence type="ECO:0000313" key="2">
    <source>
        <dbReference type="Proteomes" id="UP000285054"/>
    </source>
</evidence>
<proteinExistence type="predicted"/>
<accession>A0AB37ND47</accession>
<sequence>MELIFEITLLVFALGSAIATFAGAQKNSPTRQRRTDK</sequence>
<gene>
    <name evidence="1" type="ORF">DYZ50_00228</name>
</gene>